<gene>
    <name evidence="1" type="ORF">QE382_002498</name>
</gene>
<sequence length="79" mass="9124">MPNSRRSLERNMYLLNELLSRGKIKINVNERNITHGIQNVRRAPNRRSYLNSISESANAIANQGVAMAKRFGDKFYEDD</sequence>
<dbReference type="EMBL" id="JAUTBA010000001">
    <property type="protein sequence ID" value="MDQ1150514.1"/>
    <property type="molecule type" value="Genomic_DNA"/>
</dbReference>
<dbReference type="Proteomes" id="UP001244640">
    <property type="component" value="Unassembled WGS sequence"/>
</dbReference>
<comment type="caution">
    <text evidence="1">The sequence shown here is derived from an EMBL/GenBank/DDBJ whole genome shotgun (WGS) entry which is preliminary data.</text>
</comment>
<keyword evidence="2" id="KW-1185">Reference proteome</keyword>
<accession>A0ABU0U6G0</accession>
<reference evidence="1 2" key="1">
    <citation type="submission" date="2023-07" db="EMBL/GenBank/DDBJ databases">
        <title>Functional and genomic diversity of the sorghum phyllosphere microbiome.</title>
        <authorList>
            <person name="Shade A."/>
        </authorList>
    </citation>
    <scope>NUCLEOTIDE SEQUENCE [LARGE SCALE GENOMIC DNA]</scope>
    <source>
        <strain evidence="1 2">SORGH_AS_0892</strain>
    </source>
</reference>
<dbReference type="RefSeq" id="WP_307186139.1">
    <property type="nucleotide sequence ID" value="NZ_JAUTBA010000001.1"/>
</dbReference>
<proteinExistence type="predicted"/>
<protein>
    <submittedName>
        <fullName evidence="1">Uncharacterized protein</fullName>
    </submittedName>
</protein>
<evidence type="ECO:0000313" key="1">
    <source>
        <dbReference type="EMBL" id="MDQ1150514.1"/>
    </source>
</evidence>
<name>A0ABU0U6G0_9SPHI</name>
<organism evidence="1 2">
    <name type="scientific">Sphingobacterium zeae</name>
    <dbReference type="NCBI Taxonomy" id="1776859"/>
    <lineage>
        <taxon>Bacteria</taxon>
        <taxon>Pseudomonadati</taxon>
        <taxon>Bacteroidota</taxon>
        <taxon>Sphingobacteriia</taxon>
        <taxon>Sphingobacteriales</taxon>
        <taxon>Sphingobacteriaceae</taxon>
        <taxon>Sphingobacterium</taxon>
    </lineage>
</organism>
<evidence type="ECO:0000313" key="2">
    <source>
        <dbReference type="Proteomes" id="UP001244640"/>
    </source>
</evidence>